<evidence type="ECO:0000313" key="2">
    <source>
        <dbReference type="WBParaSite" id="Pan_g15560.t1"/>
    </source>
</evidence>
<name>A0A7E4V1W9_PANRE</name>
<keyword evidence="1" id="KW-1185">Reference proteome</keyword>
<dbReference type="Proteomes" id="UP000492821">
    <property type="component" value="Unassembled WGS sequence"/>
</dbReference>
<dbReference type="AlphaFoldDB" id="A0A7E4V1W9"/>
<sequence length="82" mass="9597">MAMCRVGYSRFVKTATPVWEDLTSKRVDSRLLFPSRPTRLHRALVLPGHSRTYSTTFDVVHAFYQPHEDEWIPVQLDLVYTC</sequence>
<protein>
    <submittedName>
        <fullName evidence="2">START domain-containing protein</fullName>
    </submittedName>
</protein>
<evidence type="ECO:0000313" key="1">
    <source>
        <dbReference type="Proteomes" id="UP000492821"/>
    </source>
</evidence>
<reference evidence="2" key="2">
    <citation type="submission" date="2020-10" db="UniProtKB">
        <authorList>
            <consortium name="WormBaseParasite"/>
        </authorList>
    </citation>
    <scope>IDENTIFICATION</scope>
</reference>
<reference evidence="1" key="1">
    <citation type="journal article" date="2013" name="Genetics">
        <title>The draft genome and transcriptome of Panagrellus redivivus are shaped by the harsh demands of a free-living lifestyle.</title>
        <authorList>
            <person name="Srinivasan J."/>
            <person name="Dillman A.R."/>
            <person name="Macchietto M.G."/>
            <person name="Heikkinen L."/>
            <person name="Lakso M."/>
            <person name="Fracchia K.M."/>
            <person name="Antoshechkin I."/>
            <person name="Mortazavi A."/>
            <person name="Wong G."/>
            <person name="Sternberg P.W."/>
        </authorList>
    </citation>
    <scope>NUCLEOTIDE SEQUENCE [LARGE SCALE GENOMIC DNA]</scope>
    <source>
        <strain evidence="1">MT8872</strain>
    </source>
</reference>
<dbReference type="WBParaSite" id="Pan_g15560.t1">
    <property type="protein sequence ID" value="Pan_g15560.t1"/>
    <property type="gene ID" value="Pan_g15560"/>
</dbReference>
<organism evidence="1 2">
    <name type="scientific">Panagrellus redivivus</name>
    <name type="common">Microworm</name>
    <dbReference type="NCBI Taxonomy" id="6233"/>
    <lineage>
        <taxon>Eukaryota</taxon>
        <taxon>Metazoa</taxon>
        <taxon>Ecdysozoa</taxon>
        <taxon>Nematoda</taxon>
        <taxon>Chromadorea</taxon>
        <taxon>Rhabditida</taxon>
        <taxon>Tylenchina</taxon>
        <taxon>Panagrolaimomorpha</taxon>
        <taxon>Panagrolaimoidea</taxon>
        <taxon>Panagrolaimidae</taxon>
        <taxon>Panagrellus</taxon>
    </lineage>
</organism>
<proteinExistence type="predicted"/>
<accession>A0A7E4V1W9</accession>